<reference evidence="2" key="1">
    <citation type="journal article" date="2022" name="Mol. Ecol. Resour.">
        <title>The genomes of chicory, endive, great burdock and yacon provide insights into Asteraceae palaeo-polyploidization history and plant inulin production.</title>
        <authorList>
            <person name="Fan W."/>
            <person name="Wang S."/>
            <person name="Wang H."/>
            <person name="Wang A."/>
            <person name="Jiang F."/>
            <person name="Liu H."/>
            <person name="Zhao H."/>
            <person name="Xu D."/>
            <person name="Zhang Y."/>
        </authorList>
    </citation>
    <scope>NUCLEOTIDE SEQUENCE [LARGE SCALE GENOMIC DNA]</scope>
    <source>
        <strain evidence="2">cv. Punajuju</strain>
    </source>
</reference>
<proteinExistence type="predicted"/>
<protein>
    <submittedName>
        <fullName evidence="1">Uncharacterized protein</fullName>
    </submittedName>
</protein>
<sequence length="68" mass="7743">MKILAKPSKAGQGFKKRANSSVTGIFRQGIAPNFSFSVAKTQKIYKNFYFVLVRFFARNLRRIIVDGN</sequence>
<accession>A0ACB8Z0N5</accession>
<gene>
    <name evidence="1" type="ORF">L2E82_49108</name>
</gene>
<dbReference type="Proteomes" id="UP001055811">
    <property type="component" value="Linkage Group LG09"/>
</dbReference>
<reference evidence="1 2" key="2">
    <citation type="journal article" date="2022" name="Mol. Ecol. Resour.">
        <title>The genomes of chicory, endive, great burdock and yacon provide insights into Asteraceae paleo-polyploidization history and plant inulin production.</title>
        <authorList>
            <person name="Fan W."/>
            <person name="Wang S."/>
            <person name="Wang H."/>
            <person name="Wang A."/>
            <person name="Jiang F."/>
            <person name="Liu H."/>
            <person name="Zhao H."/>
            <person name="Xu D."/>
            <person name="Zhang Y."/>
        </authorList>
    </citation>
    <scope>NUCLEOTIDE SEQUENCE [LARGE SCALE GENOMIC DNA]</scope>
    <source>
        <strain evidence="2">cv. Punajuju</strain>
        <tissue evidence="1">Leaves</tissue>
    </source>
</reference>
<keyword evidence="2" id="KW-1185">Reference proteome</keyword>
<name>A0ACB8Z0N5_CICIN</name>
<evidence type="ECO:0000313" key="2">
    <source>
        <dbReference type="Proteomes" id="UP001055811"/>
    </source>
</evidence>
<evidence type="ECO:0000313" key="1">
    <source>
        <dbReference type="EMBL" id="KAI3690896.1"/>
    </source>
</evidence>
<dbReference type="EMBL" id="CM042017">
    <property type="protein sequence ID" value="KAI3690896.1"/>
    <property type="molecule type" value="Genomic_DNA"/>
</dbReference>
<comment type="caution">
    <text evidence="1">The sequence shown here is derived from an EMBL/GenBank/DDBJ whole genome shotgun (WGS) entry which is preliminary data.</text>
</comment>
<organism evidence="1 2">
    <name type="scientific">Cichorium intybus</name>
    <name type="common">Chicory</name>
    <dbReference type="NCBI Taxonomy" id="13427"/>
    <lineage>
        <taxon>Eukaryota</taxon>
        <taxon>Viridiplantae</taxon>
        <taxon>Streptophyta</taxon>
        <taxon>Embryophyta</taxon>
        <taxon>Tracheophyta</taxon>
        <taxon>Spermatophyta</taxon>
        <taxon>Magnoliopsida</taxon>
        <taxon>eudicotyledons</taxon>
        <taxon>Gunneridae</taxon>
        <taxon>Pentapetalae</taxon>
        <taxon>asterids</taxon>
        <taxon>campanulids</taxon>
        <taxon>Asterales</taxon>
        <taxon>Asteraceae</taxon>
        <taxon>Cichorioideae</taxon>
        <taxon>Cichorieae</taxon>
        <taxon>Cichoriinae</taxon>
        <taxon>Cichorium</taxon>
    </lineage>
</organism>